<dbReference type="GO" id="GO:0016740">
    <property type="term" value="F:transferase activity"/>
    <property type="evidence" value="ECO:0007669"/>
    <property type="project" value="TreeGrafter"/>
</dbReference>
<dbReference type="PANTHER" id="PTHR13754">
    <property type="entry name" value="METALLO-BETA-LACTAMASE SUPERFAMILY PROTEIN"/>
    <property type="match status" value="1"/>
</dbReference>
<protein>
    <submittedName>
        <fullName evidence="2">MBL fold metallo-hydrolase</fullName>
    </submittedName>
</protein>
<name>A0A953JAV2_9BACT</name>
<dbReference type="CDD" id="cd07713">
    <property type="entry name" value="DHPS-like_MBL-fold"/>
    <property type="match status" value="1"/>
</dbReference>
<reference evidence="2" key="2">
    <citation type="submission" date="2021-08" db="EMBL/GenBank/DDBJ databases">
        <authorList>
            <person name="Dalcin Martins P."/>
        </authorList>
    </citation>
    <scope>NUCLEOTIDE SEQUENCE</scope>
    <source>
        <strain evidence="2">MAG_39</strain>
    </source>
</reference>
<dbReference type="AlphaFoldDB" id="A0A953JAV2"/>
<reference evidence="2" key="1">
    <citation type="journal article" date="2021" name="bioRxiv">
        <title>Unraveling nitrogen, sulfur and carbon metabolic pathways and microbial community transcriptional responses to substrate deprivation and toxicity stresses in a bioreactor mimicking anoxic brackish coastal sediment conditions.</title>
        <authorList>
            <person name="Martins P.D."/>
            <person name="Echeveste M.J."/>
            <person name="Arshad A."/>
            <person name="Kurth J."/>
            <person name="Ouboter H."/>
            <person name="Jetten M.S.M."/>
            <person name="Welte C.U."/>
        </authorList>
    </citation>
    <scope>NUCLEOTIDE SEQUENCE</scope>
    <source>
        <strain evidence="2">MAG_39</strain>
    </source>
</reference>
<dbReference type="InterPro" id="IPR036866">
    <property type="entry name" value="RibonucZ/Hydroxyglut_hydro"/>
</dbReference>
<organism evidence="2 3">
    <name type="scientific">Candidatus Nitrobium versatile</name>
    <dbReference type="NCBI Taxonomy" id="2884831"/>
    <lineage>
        <taxon>Bacteria</taxon>
        <taxon>Pseudomonadati</taxon>
        <taxon>Nitrospirota</taxon>
        <taxon>Nitrospiria</taxon>
        <taxon>Nitrospirales</taxon>
        <taxon>Nitrospiraceae</taxon>
        <taxon>Candidatus Nitrobium</taxon>
    </lineage>
</organism>
<dbReference type="PANTHER" id="PTHR13754:SF18">
    <property type="entry name" value="7,8-DIHYDROPTERIN-6-METHYL-4-(BETA-D-RIBOFURANOSYL)-AMINOBENZENE-5'-PHOSPHATE SYNTHASE"/>
    <property type="match status" value="1"/>
</dbReference>
<dbReference type="SUPFAM" id="SSF56281">
    <property type="entry name" value="Metallo-hydrolase/oxidoreductase"/>
    <property type="match status" value="1"/>
</dbReference>
<proteinExistence type="predicted"/>
<accession>A0A953JAV2</accession>
<evidence type="ECO:0000313" key="3">
    <source>
        <dbReference type="Proteomes" id="UP000705867"/>
    </source>
</evidence>
<feature type="domain" description="Metallo-beta-lactamase" evidence="1">
    <location>
        <begin position="47"/>
        <end position="263"/>
    </location>
</feature>
<dbReference type="SMART" id="SM00849">
    <property type="entry name" value="Lactamase_B"/>
    <property type="match status" value="1"/>
</dbReference>
<evidence type="ECO:0000313" key="2">
    <source>
        <dbReference type="EMBL" id="MBZ0155409.1"/>
    </source>
</evidence>
<evidence type="ECO:0000259" key="1">
    <source>
        <dbReference type="SMART" id="SM00849"/>
    </source>
</evidence>
<dbReference type="Proteomes" id="UP000705867">
    <property type="component" value="Unassembled WGS sequence"/>
</dbReference>
<comment type="caution">
    <text evidence="2">The sequence shown here is derived from an EMBL/GenBank/DDBJ whole genome shotgun (WGS) entry which is preliminary data.</text>
</comment>
<dbReference type="InterPro" id="IPR001279">
    <property type="entry name" value="Metallo-B-lactamas"/>
</dbReference>
<dbReference type="Gene3D" id="3.60.15.10">
    <property type="entry name" value="Ribonuclease Z/Hydroxyacylglutathione hydrolase-like"/>
    <property type="match status" value="1"/>
</dbReference>
<dbReference type="InterPro" id="IPR041712">
    <property type="entry name" value="DHPS-like_MBL-fold"/>
</dbReference>
<sequence length="292" mass="32126">MKTTIEALEKVEAVVTILVDNTIMELIPGSKMISRLSRPSSSFIAEHGFSALIETEGKRILVDTGATGIALDHNLRLVGLAVNDIDVVFLSHGHNDHTGGLHKVKGRIIAHPDSFFQRYLVPREGVSYELTSPDLDPEKHAAEFHKEPVKLSAGVVTTGEVPRIHEWEELNIFRIRKEGEMLSDRVLDDQGVVINTQKGLVIIAGCSHAGIINTIEQAIKVTGVDDIHCVIGGFHLIGPGESKIERTIDELKRLQVQKIVPIHCTGFEAIKRISMAMPDEFEYGTAGCRMAF</sequence>
<dbReference type="EMBL" id="JAIOIV010000032">
    <property type="protein sequence ID" value="MBZ0155409.1"/>
    <property type="molecule type" value="Genomic_DNA"/>
</dbReference>
<gene>
    <name evidence="2" type="ORF">K8I29_04235</name>
</gene>
<dbReference type="InterPro" id="IPR052926">
    <property type="entry name" value="Metallo-beta-lactamase_dom"/>
</dbReference>
<dbReference type="Pfam" id="PF00753">
    <property type="entry name" value="Lactamase_B"/>
    <property type="match status" value="1"/>
</dbReference>